<keyword evidence="4 9" id="KW-0997">Cell inner membrane</keyword>
<organism evidence="12 13">
    <name type="scientific">Dankookia rubra</name>
    <dbReference type="NCBI Taxonomy" id="1442381"/>
    <lineage>
        <taxon>Bacteria</taxon>
        <taxon>Pseudomonadati</taxon>
        <taxon>Pseudomonadota</taxon>
        <taxon>Alphaproteobacteria</taxon>
        <taxon>Acetobacterales</taxon>
        <taxon>Roseomonadaceae</taxon>
        <taxon>Dankookia</taxon>
    </lineage>
</organism>
<evidence type="ECO:0000256" key="5">
    <source>
        <dbReference type="ARBA" id="ARBA00022692"/>
    </source>
</evidence>
<evidence type="ECO:0000256" key="8">
    <source>
        <dbReference type="ARBA" id="ARBA00038436"/>
    </source>
</evidence>
<accession>A0A4R5QGP8</accession>
<dbReference type="InterPro" id="IPR055348">
    <property type="entry name" value="DctQ"/>
</dbReference>
<dbReference type="GO" id="GO:0005886">
    <property type="term" value="C:plasma membrane"/>
    <property type="evidence" value="ECO:0007669"/>
    <property type="project" value="UniProtKB-SubCell"/>
</dbReference>
<feature type="domain" description="Tripartite ATP-independent periplasmic transporters DctQ component" evidence="11">
    <location>
        <begin position="123"/>
        <end position="252"/>
    </location>
</feature>
<evidence type="ECO:0000256" key="2">
    <source>
        <dbReference type="ARBA" id="ARBA00022448"/>
    </source>
</evidence>
<feature type="transmembrane region" description="Helical" evidence="9">
    <location>
        <begin position="104"/>
        <end position="126"/>
    </location>
</feature>
<dbReference type="Pfam" id="PF04290">
    <property type="entry name" value="DctQ"/>
    <property type="match status" value="1"/>
</dbReference>
<keyword evidence="5 9" id="KW-0812">Transmembrane</keyword>
<comment type="subunit">
    <text evidence="9">The complex comprises the extracytoplasmic solute receptor protein and the two transmembrane proteins.</text>
</comment>
<evidence type="ECO:0000256" key="9">
    <source>
        <dbReference type="RuleBase" id="RU369079"/>
    </source>
</evidence>
<dbReference type="GO" id="GO:0022857">
    <property type="term" value="F:transmembrane transporter activity"/>
    <property type="evidence" value="ECO:0007669"/>
    <property type="project" value="UniProtKB-UniRule"/>
</dbReference>
<comment type="subcellular location">
    <subcellularLocation>
        <location evidence="1 9">Cell inner membrane</location>
        <topology evidence="1 9">Multi-pass membrane protein</topology>
    </subcellularLocation>
</comment>
<evidence type="ECO:0000259" key="11">
    <source>
        <dbReference type="Pfam" id="PF04290"/>
    </source>
</evidence>
<evidence type="ECO:0000256" key="10">
    <source>
        <dbReference type="SAM" id="MobiDB-lite"/>
    </source>
</evidence>
<evidence type="ECO:0000313" key="13">
    <source>
        <dbReference type="Proteomes" id="UP000295096"/>
    </source>
</evidence>
<keyword evidence="6 9" id="KW-1133">Transmembrane helix</keyword>
<evidence type="ECO:0000256" key="6">
    <source>
        <dbReference type="ARBA" id="ARBA00022989"/>
    </source>
</evidence>
<feature type="transmembrane region" description="Helical" evidence="9">
    <location>
        <begin position="233"/>
        <end position="258"/>
    </location>
</feature>
<feature type="transmembrane region" description="Helical" evidence="9">
    <location>
        <begin position="146"/>
        <end position="164"/>
    </location>
</feature>
<comment type="caution">
    <text evidence="12">The sequence shown here is derived from an EMBL/GenBank/DDBJ whole genome shotgun (WGS) entry which is preliminary data.</text>
</comment>
<dbReference type="InterPro" id="IPR007387">
    <property type="entry name" value="TRAP_DctQ"/>
</dbReference>
<comment type="similarity">
    <text evidence="8 9">Belongs to the TRAP transporter small permease family.</text>
</comment>
<feature type="region of interest" description="Disordered" evidence="10">
    <location>
        <begin position="1"/>
        <end position="53"/>
    </location>
</feature>
<sequence>MGARRCGDARRARLRDRQGGKLQDPHPGDAADDRGAGDRGRPRGHAGDPRQDRAARLRQALRRTLRRGLQSGDRADRRRALRRVSGTATLPAPLRAAQALRAGVSTLAAFMAHVAGWNYIACALFITFDVVARSLFGFSSKATIEVTGYMLAGGIAWGLAHTLARRAHIRVDVWVNRLPLGLRAALHLVALLLLGGFAAFCAWAAYGLVDESLMFDAHDNSALRVPLAVPQGIWTFGILAFCVMILVLAIESVLSLILGRREELDRLLGSRTLEDETAEALEAVEMAREGAR</sequence>
<evidence type="ECO:0000256" key="7">
    <source>
        <dbReference type="ARBA" id="ARBA00023136"/>
    </source>
</evidence>
<dbReference type="PANTHER" id="PTHR35011:SF10">
    <property type="entry name" value="TRAP TRANSPORTER SMALL PERMEASE PROTEIN"/>
    <property type="match status" value="1"/>
</dbReference>
<evidence type="ECO:0000256" key="3">
    <source>
        <dbReference type="ARBA" id="ARBA00022475"/>
    </source>
</evidence>
<evidence type="ECO:0000313" key="12">
    <source>
        <dbReference type="EMBL" id="TDH61751.1"/>
    </source>
</evidence>
<keyword evidence="2 9" id="KW-0813">Transport</keyword>
<reference evidence="12 13" key="1">
    <citation type="journal article" date="2016" name="J. Microbiol.">
        <title>Dankookia rubra gen. nov., sp. nov., an alphaproteobacterium isolated from sediment of a shallow stream.</title>
        <authorList>
            <person name="Kim W.H."/>
            <person name="Kim D.H."/>
            <person name="Kang K."/>
            <person name="Ahn T.Y."/>
        </authorList>
    </citation>
    <scope>NUCLEOTIDE SEQUENCE [LARGE SCALE GENOMIC DNA]</scope>
    <source>
        <strain evidence="12 13">JCM30602</strain>
    </source>
</reference>
<protein>
    <recommendedName>
        <fullName evidence="9">TRAP transporter small permease protein</fullName>
    </recommendedName>
</protein>
<dbReference type="PANTHER" id="PTHR35011">
    <property type="entry name" value="2,3-DIKETO-L-GULONATE TRAP TRANSPORTER SMALL PERMEASE PROTEIN YIAM"/>
    <property type="match status" value="1"/>
</dbReference>
<dbReference type="AlphaFoldDB" id="A0A4R5QGP8"/>
<keyword evidence="3" id="KW-1003">Cell membrane</keyword>
<feature type="transmembrane region" description="Helical" evidence="9">
    <location>
        <begin position="185"/>
        <end position="206"/>
    </location>
</feature>
<proteinExistence type="inferred from homology"/>
<dbReference type="Proteomes" id="UP000295096">
    <property type="component" value="Unassembled WGS sequence"/>
</dbReference>
<gene>
    <name evidence="12" type="ORF">E2C06_15655</name>
</gene>
<evidence type="ECO:0000256" key="1">
    <source>
        <dbReference type="ARBA" id="ARBA00004429"/>
    </source>
</evidence>
<name>A0A4R5QGP8_9PROT</name>
<keyword evidence="7 9" id="KW-0472">Membrane</keyword>
<comment type="function">
    <text evidence="9">Part of the tripartite ATP-independent periplasmic (TRAP) transport system.</text>
</comment>
<evidence type="ECO:0000256" key="4">
    <source>
        <dbReference type="ARBA" id="ARBA00022519"/>
    </source>
</evidence>
<keyword evidence="13" id="KW-1185">Reference proteome</keyword>
<dbReference type="GO" id="GO:0015740">
    <property type="term" value="P:C4-dicarboxylate transport"/>
    <property type="evidence" value="ECO:0007669"/>
    <property type="project" value="TreeGrafter"/>
</dbReference>
<dbReference type="EMBL" id="SMSJ01000018">
    <property type="protein sequence ID" value="TDH61751.1"/>
    <property type="molecule type" value="Genomic_DNA"/>
</dbReference>
<dbReference type="OrthoDB" id="6160477at2"/>